<keyword evidence="12" id="KW-1185">Reference proteome</keyword>
<dbReference type="Gene3D" id="1.10.3210.10">
    <property type="entry name" value="Hypothetical protein af1432"/>
    <property type="match status" value="1"/>
</dbReference>
<name>A0AAW6U0L3_9BACT</name>
<dbReference type="EMBL" id="JASCXX010000006">
    <property type="protein sequence ID" value="MDI6448783.1"/>
    <property type="molecule type" value="Genomic_DNA"/>
</dbReference>
<evidence type="ECO:0000256" key="5">
    <source>
        <dbReference type="ARBA" id="ARBA00022741"/>
    </source>
</evidence>
<evidence type="ECO:0000256" key="8">
    <source>
        <dbReference type="ARBA" id="ARBA00023012"/>
    </source>
</evidence>
<dbReference type="Proteomes" id="UP001431776">
    <property type="component" value="Unassembled WGS sequence"/>
</dbReference>
<dbReference type="InterPro" id="IPR006675">
    <property type="entry name" value="HDIG_dom"/>
</dbReference>
<dbReference type="PANTHER" id="PTHR43065">
    <property type="entry name" value="SENSOR HISTIDINE KINASE"/>
    <property type="match status" value="1"/>
</dbReference>
<accession>A0AAW6U0L3</accession>
<organism evidence="11 12">
    <name type="scientific">Anaerobaca lacustris</name>
    <dbReference type="NCBI Taxonomy" id="3044600"/>
    <lineage>
        <taxon>Bacteria</taxon>
        <taxon>Pseudomonadati</taxon>
        <taxon>Planctomycetota</taxon>
        <taxon>Phycisphaerae</taxon>
        <taxon>Sedimentisphaerales</taxon>
        <taxon>Anaerobacaceae</taxon>
        <taxon>Anaerobaca</taxon>
    </lineage>
</organism>
<protein>
    <recommendedName>
        <fullName evidence="2">histidine kinase</fullName>
        <ecNumber evidence="2">2.7.13.3</ecNumber>
    </recommendedName>
</protein>
<evidence type="ECO:0000259" key="10">
    <source>
        <dbReference type="PROSITE" id="PS51833"/>
    </source>
</evidence>
<dbReference type="Pfam" id="PF08668">
    <property type="entry name" value="HDOD"/>
    <property type="match status" value="1"/>
</dbReference>
<dbReference type="InterPro" id="IPR005467">
    <property type="entry name" value="His_kinase_dom"/>
</dbReference>
<dbReference type="PRINTS" id="PR00344">
    <property type="entry name" value="BCTRLSENSOR"/>
</dbReference>
<evidence type="ECO:0000256" key="2">
    <source>
        <dbReference type="ARBA" id="ARBA00012438"/>
    </source>
</evidence>
<dbReference type="InterPro" id="IPR036890">
    <property type="entry name" value="HATPase_C_sf"/>
</dbReference>
<feature type="domain" description="Histidine kinase" evidence="9">
    <location>
        <begin position="535"/>
        <end position="743"/>
    </location>
</feature>
<dbReference type="SUPFAM" id="SSF47384">
    <property type="entry name" value="Homodimeric domain of signal transducing histidine kinase"/>
    <property type="match status" value="1"/>
</dbReference>
<feature type="domain" description="HDOD" evidence="10">
    <location>
        <begin position="24"/>
        <end position="224"/>
    </location>
</feature>
<comment type="catalytic activity">
    <reaction evidence="1">
        <text>ATP + protein L-histidine = ADP + protein N-phospho-L-histidine.</text>
        <dbReference type="EC" id="2.7.13.3"/>
    </reaction>
</comment>
<evidence type="ECO:0000259" key="9">
    <source>
        <dbReference type="PROSITE" id="PS50109"/>
    </source>
</evidence>
<sequence>MAERTVNAAASRKVELAAGELEALSVPPCVAVAYLTRMLQGRFHAGSIGDIAECEPAMAARILSLGQRCPAVPIGQRHAIHLVLDRLDADEVRDALLGLKVSAGFEIEFGQNQPAWPARTDLIRHSLAVAICARRIVEACQPALDPHMAYSAGLLHDIGKLALQDIMPKSLAAIVQEAEATGASLYTVEQKHLGTHHAMLGKQLARQWRLPDPVATAIWLHHSDAVTMLEGLPETGIARIVWAADHIVRHVGIGRSGSFDPPERISSIAKAIDADGQVLARIADALGQEVTDKADVLGLTIPNAAARYCDAIQAVAAGLSTGQTAMSAETRDLKMASNYLDFARDFLGDVGPSTGAIVIAESLARRWQRFFQTGSVCLCLAGGVHPGAVDTVVVEALGHSHRMVLEAPESRPVIPRPLAERFTVLDAKDHIGWLIEQVDVDLDLGRTRLAPLLSDGRAIALMAFELNYPGDAALFAEKFQTAASMAGAVLGLAMAKEKQTRFSERLVRAMSDIRPIDKPKAVERPTEALAEMAAGVAHELNNPLSVISGRAQLLAENEADEERRRDLQQIQDNVDEATGVIDDLMAFAEPSKPKPTRTAVRQIIEEAVELAGQKSKVDHVNAQVQSVRADAEVFVDSAQVVSALANVLSNAIESYTDPAGPIKICAEPGADGIMLQVRDLGCGMDAETLRKATHPFFSAKPAGRKRGMGLAYAARLIQLNGGTLALASVPNQGTTVTVTLPCE</sequence>
<keyword evidence="3" id="KW-0597">Phosphoprotein</keyword>
<reference evidence="11" key="1">
    <citation type="submission" date="2023-05" db="EMBL/GenBank/DDBJ databases">
        <title>Anaerotaeda fermentans gen. nov., sp. nov., a novel anaerobic planctomycete of the new family within the order Sedimentisphaerales isolated from Taman Peninsula, Russia.</title>
        <authorList>
            <person name="Khomyakova M.A."/>
            <person name="Merkel A.Y."/>
            <person name="Slobodkin A.I."/>
        </authorList>
    </citation>
    <scope>NUCLEOTIDE SEQUENCE</scope>
    <source>
        <strain evidence="11">M17dextr</strain>
    </source>
</reference>
<keyword evidence="8" id="KW-0902">Two-component regulatory system</keyword>
<dbReference type="InterPro" id="IPR003594">
    <property type="entry name" value="HATPase_dom"/>
</dbReference>
<dbReference type="InterPro" id="IPR004358">
    <property type="entry name" value="Sig_transdc_His_kin-like_C"/>
</dbReference>
<evidence type="ECO:0000256" key="7">
    <source>
        <dbReference type="ARBA" id="ARBA00022840"/>
    </source>
</evidence>
<dbReference type="GO" id="GO:0005524">
    <property type="term" value="F:ATP binding"/>
    <property type="evidence" value="ECO:0007669"/>
    <property type="project" value="UniProtKB-KW"/>
</dbReference>
<evidence type="ECO:0000313" key="12">
    <source>
        <dbReference type="Proteomes" id="UP001431776"/>
    </source>
</evidence>
<dbReference type="PROSITE" id="PS50109">
    <property type="entry name" value="HIS_KIN"/>
    <property type="match status" value="1"/>
</dbReference>
<keyword evidence="5" id="KW-0547">Nucleotide-binding</keyword>
<dbReference type="PROSITE" id="PS51833">
    <property type="entry name" value="HDOD"/>
    <property type="match status" value="1"/>
</dbReference>
<comment type="caution">
    <text evidence="11">The sequence shown here is derived from an EMBL/GenBank/DDBJ whole genome shotgun (WGS) entry which is preliminary data.</text>
</comment>
<dbReference type="SUPFAM" id="SSF55874">
    <property type="entry name" value="ATPase domain of HSP90 chaperone/DNA topoisomerase II/histidine kinase"/>
    <property type="match status" value="1"/>
</dbReference>
<dbReference type="SMART" id="SM00388">
    <property type="entry name" value="HisKA"/>
    <property type="match status" value="1"/>
</dbReference>
<dbReference type="SMART" id="SM00387">
    <property type="entry name" value="HATPase_c"/>
    <property type="match status" value="1"/>
</dbReference>
<dbReference type="InterPro" id="IPR003661">
    <property type="entry name" value="HisK_dim/P_dom"/>
</dbReference>
<dbReference type="InterPro" id="IPR013976">
    <property type="entry name" value="HDOD"/>
</dbReference>
<evidence type="ECO:0000256" key="1">
    <source>
        <dbReference type="ARBA" id="ARBA00000085"/>
    </source>
</evidence>
<dbReference type="CDD" id="cd00082">
    <property type="entry name" value="HisKA"/>
    <property type="match status" value="1"/>
</dbReference>
<gene>
    <name evidence="11" type="ORF">QJ522_06975</name>
</gene>
<evidence type="ECO:0000256" key="4">
    <source>
        <dbReference type="ARBA" id="ARBA00022679"/>
    </source>
</evidence>
<dbReference type="InterPro" id="IPR036097">
    <property type="entry name" value="HisK_dim/P_sf"/>
</dbReference>
<dbReference type="Gene3D" id="1.10.287.130">
    <property type="match status" value="1"/>
</dbReference>
<proteinExistence type="predicted"/>
<dbReference type="GO" id="GO:0000155">
    <property type="term" value="F:phosphorelay sensor kinase activity"/>
    <property type="evidence" value="ECO:0007669"/>
    <property type="project" value="InterPro"/>
</dbReference>
<dbReference type="CDD" id="cd00077">
    <property type="entry name" value="HDc"/>
    <property type="match status" value="1"/>
</dbReference>
<dbReference type="EC" id="2.7.13.3" evidence="2"/>
<dbReference type="Pfam" id="PF00512">
    <property type="entry name" value="HisKA"/>
    <property type="match status" value="1"/>
</dbReference>
<dbReference type="RefSeq" id="WP_349244192.1">
    <property type="nucleotide sequence ID" value="NZ_JASCXX010000006.1"/>
</dbReference>
<dbReference type="SUPFAM" id="SSF109604">
    <property type="entry name" value="HD-domain/PDEase-like"/>
    <property type="match status" value="1"/>
</dbReference>
<keyword evidence="6" id="KW-0418">Kinase</keyword>
<dbReference type="NCBIfam" id="TIGR00277">
    <property type="entry name" value="HDIG"/>
    <property type="match status" value="1"/>
</dbReference>
<dbReference type="AlphaFoldDB" id="A0AAW6U0L3"/>
<keyword evidence="7" id="KW-0067">ATP-binding</keyword>
<evidence type="ECO:0000313" key="11">
    <source>
        <dbReference type="EMBL" id="MDI6448783.1"/>
    </source>
</evidence>
<evidence type="ECO:0000256" key="6">
    <source>
        <dbReference type="ARBA" id="ARBA00022777"/>
    </source>
</evidence>
<dbReference type="Pfam" id="PF02518">
    <property type="entry name" value="HATPase_c"/>
    <property type="match status" value="1"/>
</dbReference>
<dbReference type="Gene3D" id="3.30.565.10">
    <property type="entry name" value="Histidine kinase-like ATPase, C-terminal domain"/>
    <property type="match status" value="1"/>
</dbReference>
<keyword evidence="4" id="KW-0808">Transferase</keyword>
<dbReference type="InterPro" id="IPR003607">
    <property type="entry name" value="HD/PDEase_dom"/>
</dbReference>
<dbReference type="PANTHER" id="PTHR43065:SF10">
    <property type="entry name" value="PEROXIDE STRESS-ACTIVATED HISTIDINE KINASE MAK3"/>
    <property type="match status" value="1"/>
</dbReference>
<evidence type="ECO:0000256" key="3">
    <source>
        <dbReference type="ARBA" id="ARBA00022553"/>
    </source>
</evidence>